<organism evidence="1 2">
    <name type="scientific">Clostridium beijerinckii</name>
    <name type="common">Clostridium MP</name>
    <dbReference type="NCBI Taxonomy" id="1520"/>
    <lineage>
        <taxon>Bacteria</taxon>
        <taxon>Bacillati</taxon>
        <taxon>Bacillota</taxon>
        <taxon>Clostridia</taxon>
        <taxon>Eubacteriales</taxon>
        <taxon>Clostridiaceae</taxon>
        <taxon>Clostridium</taxon>
    </lineage>
</organism>
<gene>
    <name evidence="1" type="ORF">B0H41_000001</name>
</gene>
<sequence length="85" mass="10283">MYIFKNKDDLLAAIVTENFDTLKNRISKLIGEINDPKKLVLKSYMHFYDFGIKNQEHYPLMFRKQWNKEQYPTLHIQPLKYCTLV</sequence>
<reference evidence="1" key="2">
    <citation type="journal article" date="2022" name="Nat. Biotechnol.">
        <title>Carbon-negative production of acetone and isopropanol by gas fermentation at industrial pilot scale.</title>
        <authorList>
            <person name="Liew F.E."/>
            <person name="Nogle R."/>
            <person name="Abdalla T."/>
            <person name="Rasor B.J."/>
            <person name="Canter C."/>
            <person name="Jensen R.O."/>
            <person name="Wang L."/>
            <person name="Strutz J."/>
            <person name="Chirania P."/>
            <person name="De Tissera S."/>
            <person name="Mueller A.P."/>
            <person name="Ruan Z."/>
            <person name="Gao A."/>
            <person name="Tran L."/>
            <person name="Engle N.L."/>
            <person name="Bromley J.C."/>
            <person name="Daniell J."/>
            <person name="Conrado R."/>
            <person name="Tschaplinski T.J."/>
            <person name="Giannone R.J."/>
            <person name="Hettich R.L."/>
            <person name="Karim A.S."/>
            <person name="Simpson S.D."/>
            <person name="Brown S.D."/>
            <person name="Leang C."/>
            <person name="Jewett M.C."/>
            <person name="Kopke M."/>
        </authorList>
    </citation>
    <scope>NUCLEOTIDE SEQUENCE</scope>
    <source>
        <strain evidence="1">DJ080</strain>
    </source>
</reference>
<reference evidence="1" key="1">
    <citation type="submission" date="2020-05" db="EMBL/GenBank/DDBJ databases">
        <authorList>
            <person name="Brown S."/>
            <person name="Huntemann M."/>
            <person name="Clum A."/>
            <person name="Spunde A."/>
            <person name="Palaniappan K."/>
            <person name="Ritter S."/>
            <person name="Mikhailova N."/>
            <person name="Chen I.-M."/>
            <person name="Stamatis D."/>
            <person name="Reddy T."/>
            <person name="O'Malley R."/>
            <person name="Daum C."/>
            <person name="Shapiro N."/>
            <person name="Ivanova N."/>
            <person name="Kyrpides N."/>
            <person name="Woyke T."/>
        </authorList>
    </citation>
    <scope>NUCLEOTIDE SEQUENCE</scope>
    <source>
        <strain evidence="1">DJ080</strain>
    </source>
</reference>
<dbReference type="AlphaFoldDB" id="A0AAX0AU84"/>
<evidence type="ECO:0000313" key="1">
    <source>
        <dbReference type="EMBL" id="NRT86322.1"/>
    </source>
</evidence>
<accession>A0AAX0AU84</accession>
<dbReference type="Proteomes" id="UP001193748">
    <property type="component" value="Unassembled WGS sequence"/>
</dbReference>
<comment type="caution">
    <text evidence="1">The sequence shown here is derived from an EMBL/GenBank/DDBJ whole genome shotgun (WGS) entry which is preliminary data.</text>
</comment>
<evidence type="ECO:0000313" key="2">
    <source>
        <dbReference type="Proteomes" id="UP001193748"/>
    </source>
</evidence>
<dbReference type="EMBL" id="JABSWW010000001">
    <property type="protein sequence ID" value="NRT86322.1"/>
    <property type="molecule type" value="Genomic_DNA"/>
</dbReference>
<dbReference type="Gene3D" id="1.10.357.10">
    <property type="entry name" value="Tetracycline Repressor, domain 2"/>
    <property type="match status" value="1"/>
</dbReference>
<dbReference type="RefSeq" id="WP_173709931.1">
    <property type="nucleotide sequence ID" value="NZ_JABSWW010000001.1"/>
</dbReference>
<name>A0AAX0AU84_CLOBE</name>
<proteinExistence type="predicted"/>
<protein>
    <submittedName>
        <fullName evidence="1">Uncharacterized protein</fullName>
    </submittedName>
</protein>